<keyword evidence="1" id="KW-1133">Transmembrane helix</keyword>
<dbReference type="STRING" id="1797.RMCT_3754"/>
<dbReference type="OMA" id="RFRWCCA"/>
<feature type="transmembrane region" description="Helical" evidence="1">
    <location>
        <begin position="63"/>
        <end position="85"/>
    </location>
</feature>
<name>A0A100XHL2_MYCTH</name>
<keyword evidence="1" id="KW-0812">Transmembrane</keyword>
<comment type="caution">
    <text evidence="2">The sequence shown here is derived from an EMBL/GenBank/DDBJ whole genome shotgun (WGS) entry which is preliminary data.</text>
</comment>
<reference evidence="2 3" key="1">
    <citation type="journal article" date="2016" name="Genome Announc.">
        <title>Draft Genome Sequences of Five Rapidly Growing Mycobacterium Species, M. thermoresistibile, M. fortuitum subsp. acetamidolyticum, M. canariasense, M. brisbanense, and M. novocastrense.</title>
        <authorList>
            <person name="Katahira K."/>
            <person name="Ogura Y."/>
            <person name="Gotoh Y."/>
            <person name="Hayashi T."/>
        </authorList>
    </citation>
    <scope>NUCLEOTIDE SEQUENCE [LARGE SCALE GENOMIC DNA]</scope>
    <source>
        <strain evidence="2 3">JCM6362</strain>
    </source>
</reference>
<gene>
    <name evidence="2" type="ORF">RMCT_3754</name>
</gene>
<reference evidence="3" key="2">
    <citation type="submission" date="2016-02" db="EMBL/GenBank/DDBJ databases">
        <title>Draft genome sequence of five rapidly growing Mycobacterium species.</title>
        <authorList>
            <person name="Katahira K."/>
            <person name="Gotou Y."/>
            <person name="Iida K."/>
            <person name="Ogura Y."/>
            <person name="Hayashi T."/>
        </authorList>
    </citation>
    <scope>NUCLEOTIDE SEQUENCE [LARGE SCALE GENOMIC DNA]</scope>
    <source>
        <strain evidence="3">JCM6362</strain>
    </source>
</reference>
<feature type="transmembrane region" description="Helical" evidence="1">
    <location>
        <begin position="92"/>
        <end position="113"/>
    </location>
</feature>
<proteinExistence type="predicted"/>
<evidence type="ECO:0000313" key="3">
    <source>
        <dbReference type="Proteomes" id="UP000069654"/>
    </source>
</evidence>
<feature type="transmembrane region" description="Helical" evidence="1">
    <location>
        <begin position="125"/>
        <end position="146"/>
    </location>
</feature>
<dbReference type="RefSeq" id="WP_003924303.1">
    <property type="nucleotide sequence ID" value="NZ_BCTB01000048.1"/>
</dbReference>
<dbReference type="Proteomes" id="UP000069654">
    <property type="component" value="Unassembled WGS sequence"/>
</dbReference>
<dbReference type="EMBL" id="BCTB01000048">
    <property type="protein sequence ID" value="GAT16785.1"/>
    <property type="molecule type" value="Genomic_DNA"/>
</dbReference>
<protein>
    <recommendedName>
        <fullName evidence="4">Transmembrane protein</fullName>
    </recommendedName>
</protein>
<evidence type="ECO:0000256" key="1">
    <source>
        <dbReference type="SAM" id="Phobius"/>
    </source>
</evidence>
<feature type="transmembrane region" description="Helical" evidence="1">
    <location>
        <begin position="30"/>
        <end position="51"/>
    </location>
</feature>
<accession>A0A100XHL2</accession>
<evidence type="ECO:0008006" key="4">
    <source>
        <dbReference type="Google" id="ProtNLM"/>
    </source>
</evidence>
<sequence>MSTGRQDAYIENTLRGIERRVLQEIKITRAWRIAATWAVGVLAVAAVARWWSAGAIHPVAHGGGAVLPATTAVLLLAAFLSAVALRKRRFRWCCAAVIICWVGSVTGMAALWWHRTTPAPDPLVWTVLCTVAVVVLTVTWLVVLLTPVERSQPDMRVWHTAGR</sequence>
<dbReference type="OrthoDB" id="4751223at2"/>
<organism evidence="2 3">
    <name type="scientific">Mycolicibacterium thermoresistibile</name>
    <name type="common">Mycobacterium thermoresistibile</name>
    <dbReference type="NCBI Taxonomy" id="1797"/>
    <lineage>
        <taxon>Bacteria</taxon>
        <taxon>Bacillati</taxon>
        <taxon>Actinomycetota</taxon>
        <taxon>Actinomycetes</taxon>
        <taxon>Mycobacteriales</taxon>
        <taxon>Mycobacteriaceae</taxon>
        <taxon>Mycolicibacterium</taxon>
    </lineage>
</organism>
<evidence type="ECO:0000313" key="2">
    <source>
        <dbReference type="EMBL" id="GAT16785.1"/>
    </source>
</evidence>
<keyword evidence="1" id="KW-0472">Membrane</keyword>
<dbReference type="AlphaFoldDB" id="A0A100XHL2"/>